<reference evidence="1" key="1">
    <citation type="journal article" date="2020" name="Fungal Divers.">
        <title>Resolving the Mortierellaceae phylogeny through synthesis of multi-gene phylogenetics and phylogenomics.</title>
        <authorList>
            <person name="Vandepol N."/>
            <person name="Liber J."/>
            <person name="Desiro A."/>
            <person name="Na H."/>
            <person name="Kennedy M."/>
            <person name="Barry K."/>
            <person name="Grigoriev I.V."/>
            <person name="Miller A.N."/>
            <person name="O'Donnell K."/>
            <person name="Stajich J.E."/>
            <person name="Bonito G."/>
        </authorList>
    </citation>
    <scope>NUCLEOTIDE SEQUENCE</scope>
    <source>
        <strain evidence="1">NVP60</strain>
    </source>
</reference>
<protein>
    <submittedName>
        <fullName evidence="1">Uncharacterized protein</fullName>
    </submittedName>
</protein>
<dbReference type="OrthoDB" id="2107414at2759"/>
<dbReference type="EMBL" id="JAAAIN010000296">
    <property type="protein sequence ID" value="KAG0316556.1"/>
    <property type="molecule type" value="Genomic_DNA"/>
</dbReference>
<sequence length="246" mass="28198">MKTRYHAFSPTSSDSVNPTPLLSKAELEIRYNLAFWKFILTSRPQEDVGISSAYMHEDGSWKWKMLTLDRYQDQVEEGVDNAVVTYREVMTSALSQLKAFDRPHYECYDAKLNNNSLPQESETDLRTRGEYLALDFANIGIDLTPTHPATLLLDACGQLEPTSAREPYRFYTQIPSLPKFLLHLAPVLEKRLKESEVWRDKPKTAEQLAREAVERSNARKQAGLLKEEEEEELTVVVHETGDGIDF</sequence>
<keyword evidence="2" id="KW-1185">Reference proteome</keyword>
<proteinExistence type="predicted"/>
<name>A0A9P6RB66_9FUNG</name>
<accession>A0A9P6RB66</accession>
<comment type="caution">
    <text evidence="1">The sequence shown here is derived from an EMBL/GenBank/DDBJ whole genome shotgun (WGS) entry which is preliminary data.</text>
</comment>
<gene>
    <name evidence="1" type="ORF">BGZ97_006671</name>
</gene>
<dbReference type="AlphaFoldDB" id="A0A9P6RB66"/>
<organism evidence="1 2">
    <name type="scientific">Linnemannia gamsii</name>
    <dbReference type="NCBI Taxonomy" id="64522"/>
    <lineage>
        <taxon>Eukaryota</taxon>
        <taxon>Fungi</taxon>
        <taxon>Fungi incertae sedis</taxon>
        <taxon>Mucoromycota</taxon>
        <taxon>Mortierellomycotina</taxon>
        <taxon>Mortierellomycetes</taxon>
        <taxon>Mortierellales</taxon>
        <taxon>Mortierellaceae</taxon>
        <taxon>Linnemannia</taxon>
    </lineage>
</organism>
<evidence type="ECO:0000313" key="2">
    <source>
        <dbReference type="Proteomes" id="UP000823405"/>
    </source>
</evidence>
<evidence type="ECO:0000313" key="1">
    <source>
        <dbReference type="EMBL" id="KAG0316556.1"/>
    </source>
</evidence>
<dbReference type="Proteomes" id="UP000823405">
    <property type="component" value="Unassembled WGS sequence"/>
</dbReference>